<reference evidence="2 3" key="1">
    <citation type="submission" date="2017-11" db="EMBL/GenBank/DDBJ databases">
        <authorList>
            <person name="Founou R.C."/>
            <person name="Founou L."/>
            <person name="Allam M."/>
            <person name="Ismail A."/>
            <person name="Essack S.Y."/>
        </authorList>
    </citation>
    <scope>NUCLEOTIDE SEQUENCE [LARGE SCALE GENOMIC DNA]</scope>
    <source>
        <strain evidence="2 3">G811N2B1</strain>
    </source>
</reference>
<feature type="region of interest" description="Disordered" evidence="1">
    <location>
        <begin position="40"/>
        <end position="70"/>
    </location>
</feature>
<sequence length="101" mass="12134">MYTQTCLHVLFRTVRYKFRKVRNIIAGKDASMLEQQFEDFEQQKRRDHQVQDQSKNAKQKRDRLNPPDWSQVTKAGWNMLDAISEKVPRAFRLYSFIAQNI</sequence>
<dbReference type="Proteomes" id="UP000238153">
    <property type="component" value="Unassembled WGS sequence"/>
</dbReference>
<feature type="compositionally biased region" description="Basic and acidic residues" evidence="1">
    <location>
        <begin position="41"/>
        <end position="50"/>
    </location>
</feature>
<organism evidence="2 3">
    <name type="scientific">Staphylococcus haemolyticus</name>
    <dbReference type="NCBI Taxonomy" id="1283"/>
    <lineage>
        <taxon>Bacteria</taxon>
        <taxon>Bacillati</taxon>
        <taxon>Bacillota</taxon>
        <taxon>Bacilli</taxon>
        <taxon>Bacillales</taxon>
        <taxon>Staphylococcaceae</taxon>
        <taxon>Staphylococcus</taxon>
    </lineage>
</organism>
<dbReference type="EMBL" id="PGWX01000579">
    <property type="protein sequence ID" value="PPJ68919.1"/>
    <property type="molecule type" value="Genomic_DNA"/>
</dbReference>
<proteinExistence type="predicted"/>
<name>A0A7Z1MXG2_STAHA</name>
<comment type="caution">
    <text evidence="2">The sequence shown here is derived from an EMBL/GenBank/DDBJ whole genome shotgun (WGS) entry which is preliminary data.</text>
</comment>
<evidence type="ECO:0000256" key="1">
    <source>
        <dbReference type="SAM" id="MobiDB-lite"/>
    </source>
</evidence>
<gene>
    <name evidence="2" type="ORF">CV019_14940</name>
</gene>
<protein>
    <submittedName>
        <fullName evidence="2">Firmicute plasmid replication protein RepL</fullName>
    </submittedName>
</protein>
<dbReference type="AlphaFoldDB" id="A0A7Z1MXG2"/>
<accession>A0A7Z1MXG2</accession>
<feature type="non-terminal residue" evidence="2">
    <location>
        <position position="101"/>
    </location>
</feature>
<evidence type="ECO:0000313" key="3">
    <source>
        <dbReference type="Proteomes" id="UP000238153"/>
    </source>
</evidence>
<evidence type="ECO:0000313" key="2">
    <source>
        <dbReference type="EMBL" id="PPJ68919.1"/>
    </source>
</evidence>